<accession>A9NH84</accession>
<dbReference type="EMBL" id="CP000896">
    <property type="protein sequence ID" value="ABX81714.1"/>
    <property type="molecule type" value="Genomic_DNA"/>
</dbReference>
<feature type="transmembrane region" description="Helical" evidence="5">
    <location>
        <begin position="89"/>
        <end position="112"/>
    </location>
</feature>
<organism evidence="6 7">
    <name type="scientific">Acholeplasma laidlawii (strain PG-8A)</name>
    <dbReference type="NCBI Taxonomy" id="441768"/>
    <lineage>
        <taxon>Bacteria</taxon>
        <taxon>Bacillati</taxon>
        <taxon>Mycoplasmatota</taxon>
        <taxon>Mollicutes</taxon>
        <taxon>Acholeplasmatales</taxon>
        <taxon>Acholeplasmataceae</taxon>
        <taxon>Acholeplasma</taxon>
    </lineage>
</organism>
<dbReference type="AlphaFoldDB" id="A9NH84"/>
<evidence type="ECO:0000313" key="6">
    <source>
        <dbReference type="EMBL" id="ABX81714.1"/>
    </source>
</evidence>
<evidence type="ECO:0000256" key="2">
    <source>
        <dbReference type="ARBA" id="ARBA00022692"/>
    </source>
</evidence>
<dbReference type="RefSeq" id="WP_012243045.1">
    <property type="nucleotide sequence ID" value="NC_010163.1"/>
</dbReference>
<gene>
    <name evidence="6" type="primary">lrgB</name>
    <name evidence="6" type="ordered locus">ACL_1104</name>
</gene>
<protein>
    <submittedName>
        <fullName evidence="6">Integral membrane protein</fullName>
    </submittedName>
</protein>
<keyword evidence="2 5" id="KW-0812">Transmembrane</keyword>
<keyword evidence="4 5" id="KW-0472">Membrane</keyword>
<evidence type="ECO:0000256" key="4">
    <source>
        <dbReference type="ARBA" id="ARBA00023136"/>
    </source>
</evidence>
<dbReference type="Proteomes" id="UP000008558">
    <property type="component" value="Chromosome"/>
</dbReference>
<dbReference type="STRING" id="441768.ACL_1104"/>
<dbReference type="GO" id="GO:0016020">
    <property type="term" value="C:membrane"/>
    <property type="evidence" value="ECO:0007669"/>
    <property type="project" value="UniProtKB-SubCell"/>
</dbReference>
<dbReference type="HOGENOM" id="CLU_082099_1_0_14"/>
<dbReference type="OrthoDB" id="9811701at2"/>
<feature type="transmembrane region" description="Helical" evidence="5">
    <location>
        <begin position="33"/>
        <end position="51"/>
    </location>
</feature>
<name>A9NH84_ACHLI</name>
<dbReference type="PANTHER" id="PTHR30249:SF0">
    <property type="entry name" value="PLASTIDAL GLYCOLATE_GLYCERATE TRANSLOCATOR 1, CHLOROPLASTIC"/>
    <property type="match status" value="1"/>
</dbReference>
<feature type="transmembrane region" description="Helical" evidence="5">
    <location>
        <begin position="200"/>
        <end position="222"/>
    </location>
</feature>
<dbReference type="KEGG" id="acl:ACL_1104"/>
<comment type="subcellular location">
    <subcellularLocation>
        <location evidence="1">Membrane</location>
        <topology evidence="1">Multi-pass membrane protein</topology>
    </subcellularLocation>
</comment>
<sequence>MNDILWTVGLTIGVYVGFYYLQDRFKISLLNPLLLTSTFIVIFLCVTNINYDTYQEGTKMISFFIGPATVSLALPLYEKLPILKKHWKTIISVLIVGVIVHALTIAGIVFILHTTDEMIATMIPKSVTTPIAMAVSESLGGIKNLTVVIVVLTGVLGILIAPPIFKLFKITSPIARGLSLGAASHAVGTTKAIEYGDLDASVATLSLIITGLLTVIAAPLIYQLLTWIV</sequence>
<proteinExistence type="predicted"/>
<keyword evidence="7" id="KW-1185">Reference proteome</keyword>
<dbReference type="GeneID" id="41339247"/>
<dbReference type="eggNOG" id="COG1346">
    <property type="taxonomic scope" value="Bacteria"/>
</dbReference>
<feature type="transmembrane region" description="Helical" evidence="5">
    <location>
        <begin position="145"/>
        <end position="168"/>
    </location>
</feature>
<feature type="transmembrane region" description="Helical" evidence="5">
    <location>
        <begin position="6"/>
        <end position="21"/>
    </location>
</feature>
<dbReference type="PANTHER" id="PTHR30249">
    <property type="entry name" value="PUTATIVE SEROTONIN TRANSPORTER"/>
    <property type="match status" value="1"/>
</dbReference>
<dbReference type="Pfam" id="PF04172">
    <property type="entry name" value="LrgB"/>
    <property type="match status" value="1"/>
</dbReference>
<evidence type="ECO:0000313" key="7">
    <source>
        <dbReference type="Proteomes" id="UP000008558"/>
    </source>
</evidence>
<evidence type="ECO:0000256" key="5">
    <source>
        <dbReference type="SAM" id="Phobius"/>
    </source>
</evidence>
<keyword evidence="3 5" id="KW-1133">Transmembrane helix</keyword>
<feature type="transmembrane region" description="Helical" evidence="5">
    <location>
        <begin position="57"/>
        <end position="77"/>
    </location>
</feature>
<dbReference type="InterPro" id="IPR007300">
    <property type="entry name" value="CidB/LrgB"/>
</dbReference>
<reference evidence="6 7" key="1">
    <citation type="journal article" date="2011" name="J. Bacteriol.">
        <title>Complete genome and proteome of Acholeplasma laidlawii.</title>
        <authorList>
            <person name="Lazarev V.N."/>
            <person name="Levitskii S.A."/>
            <person name="Basovskii Y.I."/>
            <person name="Chukin M.M."/>
            <person name="Akopian T.A."/>
            <person name="Vereshchagin V.V."/>
            <person name="Kostrjukova E.S."/>
            <person name="Kovaleva G.Y."/>
            <person name="Kazanov M.D."/>
            <person name="Malko D.B."/>
            <person name="Vitreschak A.G."/>
            <person name="Sernova N.V."/>
            <person name="Gelfand M.S."/>
            <person name="Demina I.A."/>
            <person name="Serebryakova M.V."/>
            <person name="Galyamina M.A."/>
            <person name="Vtyurin N.N."/>
            <person name="Rogov S.I."/>
            <person name="Alexeev D.G."/>
            <person name="Ladygina V.G."/>
            <person name="Govorun V.M."/>
        </authorList>
    </citation>
    <scope>NUCLEOTIDE SEQUENCE [LARGE SCALE GENOMIC DNA]</scope>
    <source>
        <strain evidence="6 7">PG-8A</strain>
    </source>
</reference>
<evidence type="ECO:0000256" key="1">
    <source>
        <dbReference type="ARBA" id="ARBA00004141"/>
    </source>
</evidence>
<evidence type="ECO:0000256" key="3">
    <source>
        <dbReference type="ARBA" id="ARBA00022989"/>
    </source>
</evidence>